<keyword evidence="3" id="KW-0677">Repeat</keyword>
<dbReference type="InterPro" id="IPR019734">
    <property type="entry name" value="TPR_rpt"/>
</dbReference>
<dbReference type="Proteomes" id="UP001476950">
    <property type="component" value="Unassembled WGS sequence"/>
</dbReference>
<dbReference type="Pfam" id="PF13424">
    <property type="entry name" value="TPR_12"/>
    <property type="match status" value="1"/>
</dbReference>
<reference evidence="4 5" key="1">
    <citation type="submission" date="2022-04" db="EMBL/GenBank/DDBJ databases">
        <title>Positive selection, recombination, and allopatry shape intraspecific diversity of widespread and dominant cyanobacteria.</title>
        <authorList>
            <person name="Wei J."/>
            <person name="Shu W."/>
            <person name="Hu C."/>
        </authorList>
    </citation>
    <scope>NUCLEOTIDE SEQUENCE [LARGE SCALE GENOMIC DNA]</scope>
    <source>
        <strain evidence="4 5">AS-A4</strain>
    </source>
</reference>
<dbReference type="SUPFAM" id="SSF48452">
    <property type="entry name" value="TPR-like"/>
    <property type="match status" value="1"/>
</dbReference>
<evidence type="ECO:0000256" key="2">
    <source>
        <dbReference type="ARBA" id="ARBA00022490"/>
    </source>
</evidence>
<organism evidence="4 5">
    <name type="scientific">Stenomitos frigidus AS-A4</name>
    <dbReference type="NCBI Taxonomy" id="2933935"/>
    <lineage>
        <taxon>Bacteria</taxon>
        <taxon>Bacillati</taxon>
        <taxon>Cyanobacteriota</taxon>
        <taxon>Cyanophyceae</taxon>
        <taxon>Leptolyngbyales</taxon>
        <taxon>Leptolyngbyaceae</taxon>
        <taxon>Stenomitos</taxon>
    </lineage>
</organism>
<dbReference type="InterPro" id="IPR052386">
    <property type="entry name" value="GPSM"/>
</dbReference>
<dbReference type="PANTHER" id="PTHR45954:SF1">
    <property type="entry name" value="LD33695P"/>
    <property type="match status" value="1"/>
</dbReference>
<comment type="caution">
    <text evidence="4">The sequence shown here is derived from an EMBL/GenBank/DDBJ whole genome shotgun (WGS) entry which is preliminary data.</text>
</comment>
<dbReference type="SMART" id="SM00028">
    <property type="entry name" value="TPR"/>
    <property type="match status" value="4"/>
</dbReference>
<protein>
    <submittedName>
        <fullName evidence="4">Tetratricopeptide repeat protein</fullName>
    </submittedName>
</protein>
<dbReference type="EMBL" id="JAMPLM010000010">
    <property type="protein sequence ID" value="MEP1059374.1"/>
    <property type="molecule type" value="Genomic_DNA"/>
</dbReference>
<name>A0ABV0KJF9_9CYAN</name>
<proteinExistence type="predicted"/>
<accession>A0ABV0KJF9</accession>
<dbReference type="PANTHER" id="PTHR45954">
    <property type="entry name" value="LD33695P"/>
    <property type="match status" value="1"/>
</dbReference>
<dbReference type="Gene3D" id="1.25.40.10">
    <property type="entry name" value="Tetratricopeptide repeat domain"/>
    <property type="match status" value="2"/>
</dbReference>
<evidence type="ECO:0000256" key="1">
    <source>
        <dbReference type="ARBA" id="ARBA00004496"/>
    </source>
</evidence>
<dbReference type="InterPro" id="IPR011990">
    <property type="entry name" value="TPR-like_helical_dom_sf"/>
</dbReference>
<gene>
    <name evidence="4" type="ORF">NDI38_13080</name>
</gene>
<sequence length="626" mass="70037">MSETLPSPDRYLQLLDQIVQMTLKGNIRSKEQVYQMLVEGVSVGTGELFERCLQQYVDRVQAQLDAETNELKQAKAARSRRALQTIQGEWERWQQHNQATEAIASVMQKITTAEAAQRLPEFLRAIDPNQPQCLNATQLKQLAKVLQQQGDATSDSTVQQELHQLAMGISRGLASWERVQSQLVSWIYDQEQTLGFASTSGKSDPWTVWSKQLTQPQLIQLFQTIARNESVSEFVAQMPTLESSTWVELVILLQYIQQGLVAWFDRLVYDAKVGAKLSISTFLAFSILWSQLARGFNQATALNSFHQSQFAEGAFQMTLQILRSFAQRPYFPLYGGVFASFPGSQLRSVVNYLDEPLKRAEGTQEKARILTLIGSSERAQGQIDRAKEFHDIAREIAAEAGDRPCEIANLNHLSRTCVAQKNYREAINYSQRALILSRQVGDRLGEANALVNLGYGEVFQAQQLEQAEAEVYEAAISYLQQGLKLAEQMGDRQSQAFAFNSLGIAHVVLEQPQAAIEYLAEGLKAAQVAGDLYLQGLNLAYLAEAYYRLQDTSRAVYTGCLGMYFLESIASRDWRQPAGLLTILQGQMGDAFAPTLAQLRPELIAAIGVDGYDHLPTLIEQYRQPG</sequence>
<comment type="subcellular location">
    <subcellularLocation>
        <location evidence="1">Cytoplasm</location>
    </subcellularLocation>
</comment>
<keyword evidence="5" id="KW-1185">Reference proteome</keyword>
<keyword evidence="2" id="KW-0963">Cytoplasm</keyword>
<evidence type="ECO:0000256" key="3">
    <source>
        <dbReference type="ARBA" id="ARBA00022737"/>
    </source>
</evidence>
<dbReference type="RefSeq" id="WP_190448742.1">
    <property type="nucleotide sequence ID" value="NZ_JAMPLM010000010.1"/>
</dbReference>
<evidence type="ECO:0000313" key="4">
    <source>
        <dbReference type="EMBL" id="MEP1059374.1"/>
    </source>
</evidence>
<evidence type="ECO:0000313" key="5">
    <source>
        <dbReference type="Proteomes" id="UP001476950"/>
    </source>
</evidence>